<reference evidence="1 2" key="1">
    <citation type="submission" date="2024-10" db="EMBL/GenBank/DDBJ databases">
        <title>The Natural Products Discovery Center: Release of the First 8490 Sequenced Strains for Exploring Actinobacteria Biosynthetic Diversity.</title>
        <authorList>
            <person name="Kalkreuter E."/>
            <person name="Kautsar S.A."/>
            <person name="Yang D."/>
            <person name="Bader C.D."/>
            <person name="Teijaro C.N."/>
            <person name="Fluegel L."/>
            <person name="Davis C.M."/>
            <person name="Simpson J.R."/>
            <person name="Lauterbach L."/>
            <person name="Steele A.D."/>
            <person name="Gui C."/>
            <person name="Meng S."/>
            <person name="Li G."/>
            <person name="Viehrig K."/>
            <person name="Ye F."/>
            <person name="Su P."/>
            <person name="Kiefer A.F."/>
            <person name="Nichols A."/>
            <person name="Cepeda A.J."/>
            <person name="Yan W."/>
            <person name="Fan B."/>
            <person name="Jiang Y."/>
            <person name="Adhikari A."/>
            <person name="Zheng C.-J."/>
            <person name="Schuster L."/>
            <person name="Cowan T.M."/>
            <person name="Smanski M.J."/>
            <person name="Chevrette M.G."/>
            <person name="De Carvalho L.P.S."/>
            <person name="Shen B."/>
        </authorList>
    </citation>
    <scope>NUCLEOTIDE SEQUENCE [LARGE SCALE GENOMIC DNA]</scope>
    <source>
        <strain evidence="1 2">NPDC001281</strain>
    </source>
</reference>
<proteinExistence type="predicted"/>
<sequence length="264" mass="30126">MLSPDTDHAEQYESAKRMKRVAIVQSNYIPWKGYFDLIAHVDEFILLDDVQYTNRDWRNRNRIKTATGPIWLSIPIRHGSRSQLINEATATDQSWCVKHWRALTHAYRRAPYFDEYAMIMEKMYRECPGDRLSEINRHFLEGLCSILGVQANLRQSTDYDAMGSKTERLIDLCRKSGATGYVTGPAARAYLDEILFKNAGIEVQWFDYSGYPEYPQLHPPFDHHVSVVDLIFSTGPDARRYLKSAAAGPGEASSLQPALPHAPA</sequence>
<organism evidence="1 2">
    <name type="scientific">Microtetraspora fusca</name>
    <dbReference type="NCBI Taxonomy" id="1997"/>
    <lineage>
        <taxon>Bacteria</taxon>
        <taxon>Bacillati</taxon>
        <taxon>Actinomycetota</taxon>
        <taxon>Actinomycetes</taxon>
        <taxon>Streptosporangiales</taxon>
        <taxon>Streptosporangiaceae</taxon>
        <taxon>Microtetraspora</taxon>
    </lineage>
</organism>
<keyword evidence="2" id="KW-1185">Reference proteome</keyword>
<dbReference type="EMBL" id="JBIAXI010000008">
    <property type="protein sequence ID" value="MFF4774325.1"/>
    <property type="molecule type" value="Genomic_DNA"/>
</dbReference>
<comment type="caution">
    <text evidence="1">The sequence shown here is derived from an EMBL/GenBank/DDBJ whole genome shotgun (WGS) entry which is preliminary data.</text>
</comment>
<name>A0ABW6V516_MICFU</name>
<dbReference type="Pfam" id="PF08889">
    <property type="entry name" value="WbqC"/>
    <property type="match status" value="1"/>
</dbReference>
<dbReference type="Proteomes" id="UP001602119">
    <property type="component" value="Unassembled WGS sequence"/>
</dbReference>
<gene>
    <name evidence="1" type="ORF">ACFY05_15835</name>
</gene>
<dbReference type="RefSeq" id="WP_387342685.1">
    <property type="nucleotide sequence ID" value="NZ_JBIAXI010000008.1"/>
</dbReference>
<evidence type="ECO:0000313" key="2">
    <source>
        <dbReference type="Proteomes" id="UP001602119"/>
    </source>
</evidence>
<accession>A0ABW6V516</accession>
<dbReference type="InterPro" id="IPR014985">
    <property type="entry name" value="WbqC"/>
</dbReference>
<evidence type="ECO:0000313" key="1">
    <source>
        <dbReference type="EMBL" id="MFF4774325.1"/>
    </source>
</evidence>
<protein>
    <submittedName>
        <fullName evidence="1">WbqC family protein</fullName>
    </submittedName>
</protein>